<evidence type="ECO:0000256" key="8">
    <source>
        <dbReference type="ARBA" id="ARBA00023277"/>
    </source>
</evidence>
<dbReference type="HAMAP" id="MF_01987">
    <property type="entry name" value="Ribokinase"/>
    <property type="match status" value="1"/>
</dbReference>
<gene>
    <name evidence="9 10" type="primary">rbsK</name>
    <name evidence="10" type="ORF">MSG_03428</name>
</gene>
<dbReference type="Gene3D" id="3.40.1190.20">
    <property type="match status" value="1"/>
</dbReference>
<comment type="pathway">
    <text evidence="9">Carbohydrate metabolism; D-ribose degradation; D-ribose 5-phosphate from beta-D-ribopyranose: step 2/2.</text>
</comment>
<feature type="binding site" evidence="9">
    <location>
        <begin position="11"/>
        <end position="13"/>
    </location>
    <ligand>
        <name>substrate</name>
    </ligand>
</feature>
<evidence type="ECO:0000313" key="10">
    <source>
        <dbReference type="EMBL" id="BAX93563.1"/>
    </source>
</evidence>
<keyword evidence="2 9" id="KW-0479">Metal-binding</keyword>
<organism evidence="10 11">
    <name type="scientific">Mycobacterium shigaense</name>
    <dbReference type="NCBI Taxonomy" id="722731"/>
    <lineage>
        <taxon>Bacteria</taxon>
        <taxon>Bacillati</taxon>
        <taxon>Actinomycetota</taxon>
        <taxon>Actinomycetes</taxon>
        <taxon>Mycobacteriales</taxon>
        <taxon>Mycobacteriaceae</taxon>
        <taxon>Mycobacterium</taxon>
        <taxon>Mycobacterium simiae complex</taxon>
    </lineage>
</organism>
<evidence type="ECO:0000256" key="1">
    <source>
        <dbReference type="ARBA" id="ARBA00022679"/>
    </source>
</evidence>
<keyword evidence="7 9" id="KW-0630">Potassium</keyword>
<feature type="binding site" evidence="9">
    <location>
        <position position="228"/>
    </location>
    <ligand>
        <name>K(+)</name>
        <dbReference type="ChEBI" id="CHEBI:29103"/>
    </ligand>
</feature>
<evidence type="ECO:0000256" key="2">
    <source>
        <dbReference type="ARBA" id="ARBA00022723"/>
    </source>
</evidence>
<dbReference type="PANTHER" id="PTHR10584:SF166">
    <property type="entry name" value="RIBOKINASE"/>
    <property type="match status" value="1"/>
</dbReference>
<dbReference type="GO" id="GO:0005524">
    <property type="term" value="F:ATP binding"/>
    <property type="evidence" value="ECO:0007669"/>
    <property type="project" value="UniProtKB-UniRule"/>
</dbReference>
<feature type="binding site" evidence="9">
    <location>
        <position position="268"/>
    </location>
    <ligand>
        <name>K(+)</name>
        <dbReference type="ChEBI" id="CHEBI:29103"/>
    </ligand>
</feature>
<keyword evidence="5 9" id="KW-0067">ATP-binding</keyword>
<comment type="cofactor">
    <cofactor evidence="9">
        <name>Mg(2+)</name>
        <dbReference type="ChEBI" id="CHEBI:18420"/>
    </cofactor>
    <text evidence="9">Requires a divalent cation, most likely magnesium in vivo, as an electrophilic catalyst to aid phosphoryl group transfer. It is the chelate of the metal and the nucleotide that is the actual substrate.</text>
</comment>
<accession>A0A1Z4EKP3</accession>
<comment type="function">
    <text evidence="9">Catalyzes the phosphorylation of ribose at O-5 in a reaction requiring ATP and magnesium. The resulting D-ribose-5-phosphate can then be used either for sythesis of nucleotides, histidine, and tryptophan, or as a component of the pentose phosphate pathway.</text>
</comment>
<comment type="catalytic activity">
    <reaction evidence="9">
        <text>D-ribose + ATP = D-ribose 5-phosphate + ADP + H(+)</text>
        <dbReference type="Rhea" id="RHEA:13697"/>
        <dbReference type="ChEBI" id="CHEBI:15378"/>
        <dbReference type="ChEBI" id="CHEBI:30616"/>
        <dbReference type="ChEBI" id="CHEBI:47013"/>
        <dbReference type="ChEBI" id="CHEBI:78346"/>
        <dbReference type="ChEBI" id="CHEBI:456216"/>
        <dbReference type="EC" id="2.7.1.15"/>
    </reaction>
</comment>
<dbReference type="InterPro" id="IPR011611">
    <property type="entry name" value="PfkB_dom"/>
</dbReference>
<dbReference type="GO" id="GO:0004747">
    <property type="term" value="F:ribokinase activity"/>
    <property type="evidence" value="ECO:0007669"/>
    <property type="project" value="UniProtKB-UniRule"/>
</dbReference>
<comment type="caution">
    <text evidence="9">Lacks conserved residue(s) required for the propagation of feature annotation.</text>
</comment>
<feature type="binding site" evidence="9">
    <location>
        <position position="273"/>
    </location>
    <ligand>
        <name>K(+)</name>
        <dbReference type="ChEBI" id="CHEBI:29103"/>
    </ligand>
</feature>
<feature type="binding site" evidence="9">
    <location>
        <position position="230"/>
    </location>
    <ligand>
        <name>K(+)</name>
        <dbReference type="ChEBI" id="CHEBI:29103"/>
    </ligand>
</feature>
<feature type="binding site" evidence="9">
    <location>
        <begin position="233"/>
        <end position="234"/>
    </location>
    <ligand>
        <name>ATP</name>
        <dbReference type="ChEBI" id="CHEBI:30616"/>
    </ligand>
</feature>
<evidence type="ECO:0000256" key="7">
    <source>
        <dbReference type="ARBA" id="ARBA00022958"/>
    </source>
</evidence>
<dbReference type="GO" id="GO:0046872">
    <property type="term" value="F:metal ion binding"/>
    <property type="evidence" value="ECO:0007669"/>
    <property type="project" value="UniProtKB-KW"/>
</dbReference>
<dbReference type="CDD" id="cd01174">
    <property type="entry name" value="ribokinase"/>
    <property type="match status" value="1"/>
</dbReference>
<evidence type="ECO:0000313" key="11">
    <source>
        <dbReference type="Proteomes" id="UP000217736"/>
    </source>
</evidence>
<comment type="activity regulation">
    <text evidence="9">Activated by a monovalent cation that binds near, but not in, the active site. The most likely occupant of the site in vivo is potassium. Ion binding induces a conformational change that may alter substrate affinity.</text>
</comment>
<dbReference type="EC" id="2.7.1.15" evidence="9"/>
<keyword evidence="9" id="KW-0963">Cytoplasm</keyword>
<dbReference type="InterPro" id="IPR029056">
    <property type="entry name" value="Ribokinase-like"/>
</dbReference>
<protein>
    <recommendedName>
        <fullName evidence="9">Ribokinase</fullName>
        <shortName evidence="9">RK</shortName>
        <ecNumber evidence="9">2.7.1.15</ecNumber>
    </recommendedName>
</protein>
<keyword evidence="11" id="KW-1185">Reference proteome</keyword>
<feature type="binding site" evidence="9">
    <location>
        <position position="271"/>
    </location>
    <ligand>
        <name>K(+)</name>
        <dbReference type="ChEBI" id="CHEBI:29103"/>
    </ligand>
</feature>
<dbReference type="GO" id="GO:0019303">
    <property type="term" value="P:D-ribose catabolic process"/>
    <property type="evidence" value="ECO:0007669"/>
    <property type="project" value="UniProtKB-UniRule"/>
</dbReference>
<evidence type="ECO:0000256" key="5">
    <source>
        <dbReference type="ARBA" id="ARBA00022840"/>
    </source>
</evidence>
<keyword evidence="6 9" id="KW-0460">Magnesium</keyword>
<feature type="binding site" evidence="9">
    <location>
        <position position="138"/>
    </location>
    <ligand>
        <name>substrate</name>
    </ligand>
</feature>
<dbReference type="GO" id="GO:0005829">
    <property type="term" value="C:cytosol"/>
    <property type="evidence" value="ECO:0007669"/>
    <property type="project" value="TreeGrafter"/>
</dbReference>
<evidence type="ECO:0000256" key="3">
    <source>
        <dbReference type="ARBA" id="ARBA00022741"/>
    </source>
</evidence>
<dbReference type="UniPathway" id="UPA00916">
    <property type="reaction ID" value="UER00889"/>
</dbReference>
<keyword evidence="4 9" id="KW-0418">Kinase</keyword>
<proteinExistence type="inferred from homology"/>
<dbReference type="PRINTS" id="PR00990">
    <property type="entry name" value="RIBOKINASE"/>
</dbReference>
<keyword evidence="3 9" id="KW-0547">Nucleotide-binding</keyword>
<dbReference type="Pfam" id="PF00294">
    <property type="entry name" value="PfkB"/>
    <property type="match status" value="1"/>
</dbReference>
<keyword evidence="8 9" id="KW-0119">Carbohydrate metabolism</keyword>
<dbReference type="InterPro" id="IPR011877">
    <property type="entry name" value="Ribokinase"/>
</dbReference>
<feature type="binding site" evidence="9">
    <location>
        <position position="234"/>
    </location>
    <ligand>
        <name>substrate</name>
    </ligand>
</feature>
<dbReference type="KEGG" id="mshg:MSG_03428"/>
<sequence length="292" mass="29085">MARVCVVGSVNLDLTVDVDALPRPGETVLASSLTYTPGGKGGNQAVAAARAGARVQFVGAVGDDPAAENLRAHLLSNGVGLDGTITVPGPSGAAIVVVDARAENTIVVAPGANGQLRLDTADLPAVIADCDVLLTQLEIPVAAAVAAAGRARSGGAVVMLNASPAGRDRSSLAELAAIADLVIVNEAEAQDWPWRPTHLVTTLGARGARCVSADDEFWVPAPEVDPVDTSGAGDVFAGVLAANWPGNPGTRAQRLAAVQRACAAAALSTLMPGAGDCAPCAAAIDAALAKDT</sequence>
<dbReference type="AlphaFoldDB" id="A0A1Z4EKP3"/>
<feature type="active site" description="Proton acceptor" evidence="9">
    <location>
        <position position="234"/>
    </location>
</feature>
<dbReference type="SUPFAM" id="SSF53613">
    <property type="entry name" value="Ribokinase-like"/>
    <property type="match status" value="1"/>
</dbReference>
<dbReference type="PANTHER" id="PTHR10584">
    <property type="entry name" value="SUGAR KINASE"/>
    <property type="match status" value="1"/>
</dbReference>
<dbReference type="Proteomes" id="UP000217736">
    <property type="component" value="Chromosome"/>
</dbReference>
<evidence type="ECO:0000256" key="4">
    <source>
        <dbReference type="ARBA" id="ARBA00022777"/>
    </source>
</evidence>
<keyword evidence="1 9" id="KW-0808">Transferase</keyword>
<evidence type="ECO:0000256" key="6">
    <source>
        <dbReference type="ARBA" id="ARBA00022842"/>
    </source>
</evidence>
<dbReference type="RefSeq" id="WP_096441380.1">
    <property type="nucleotide sequence ID" value="NZ_AP018164.1"/>
</dbReference>
<evidence type="ECO:0000256" key="9">
    <source>
        <dbReference type="HAMAP-Rule" id="MF_01987"/>
    </source>
</evidence>
<dbReference type="OrthoDB" id="9775849at2"/>
<name>A0A1Z4EKP3_9MYCO</name>
<comment type="subcellular location">
    <subcellularLocation>
        <location evidence="9">Cytoplasm</location>
    </subcellularLocation>
</comment>
<feature type="binding site" evidence="9">
    <location>
        <position position="185"/>
    </location>
    <ligand>
        <name>ATP</name>
        <dbReference type="ChEBI" id="CHEBI:30616"/>
    </ligand>
</feature>
<feature type="binding site" evidence="9">
    <location>
        <begin position="39"/>
        <end position="43"/>
    </location>
    <ligand>
        <name>substrate</name>
    </ligand>
</feature>
<dbReference type="InterPro" id="IPR002139">
    <property type="entry name" value="Ribo/fructo_kinase"/>
</dbReference>
<feature type="binding site" evidence="9">
    <location>
        <begin position="202"/>
        <end position="207"/>
    </location>
    <ligand>
        <name>ATP</name>
        <dbReference type="ChEBI" id="CHEBI:30616"/>
    </ligand>
</feature>
<comment type="subunit">
    <text evidence="9">Homodimer.</text>
</comment>
<reference evidence="11" key="1">
    <citation type="submission" date="2017-06" db="EMBL/GenBank/DDBJ databases">
        <title>Complete Genome Sequence of Mycobacterium shigaense.</title>
        <authorList>
            <person name="Fukano H."/>
            <person name="Yoshida M."/>
            <person name="Kazumi Y."/>
            <person name="Ogura Y."/>
            <person name="Mitarai S."/>
            <person name="Hayashi T."/>
            <person name="Hoshino Y."/>
        </authorList>
    </citation>
    <scope>NUCLEOTIDE SEQUENCE [LARGE SCALE GENOMIC DNA]</scope>
    <source>
        <strain evidence="11">UN-152</strain>
    </source>
</reference>
<dbReference type="EMBL" id="AP018164">
    <property type="protein sequence ID" value="BAX93563.1"/>
    <property type="molecule type" value="Genomic_DNA"/>
</dbReference>
<comment type="similarity">
    <text evidence="9">Belongs to the carbohydrate kinase PfkB family. Ribokinase subfamily.</text>
</comment>